<evidence type="ECO:0000313" key="4">
    <source>
        <dbReference type="EMBL" id="KZV42490.1"/>
    </source>
</evidence>
<feature type="region of interest" description="Disordered" evidence="1">
    <location>
        <begin position="778"/>
        <end position="821"/>
    </location>
</feature>
<evidence type="ECO:0000313" key="5">
    <source>
        <dbReference type="Proteomes" id="UP000250235"/>
    </source>
</evidence>
<evidence type="ECO:0000259" key="2">
    <source>
        <dbReference type="Pfam" id="PF11331"/>
    </source>
</evidence>
<feature type="compositionally biased region" description="Polar residues" evidence="1">
    <location>
        <begin position="810"/>
        <end position="821"/>
    </location>
</feature>
<dbReference type="InterPro" id="IPR021480">
    <property type="entry name" value="Zinc_ribbon_12"/>
</dbReference>
<feature type="domain" description="Probable zinc-ribbon" evidence="2">
    <location>
        <begin position="1231"/>
        <end position="1275"/>
    </location>
</feature>
<feature type="region of interest" description="Disordered" evidence="1">
    <location>
        <begin position="352"/>
        <end position="381"/>
    </location>
</feature>
<evidence type="ECO:0000256" key="1">
    <source>
        <dbReference type="SAM" id="MobiDB-lite"/>
    </source>
</evidence>
<feature type="region of interest" description="Disordered" evidence="1">
    <location>
        <begin position="492"/>
        <end position="513"/>
    </location>
</feature>
<feature type="region of interest" description="Disordered" evidence="1">
    <location>
        <begin position="1019"/>
        <end position="1042"/>
    </location>
</feature>
<organism evidence="4 5">
    <name type="scientific">Dorcoceras hygrometricum</name>
    <dbReference type="NCBI Taxonomy" id="472368"/>
    <lineage>
        <taxon>Eukaryota</taxon>
        <taxon>Viridiplantae</taxon>
        <taxon>Streptophyta</taxon>
        <taxon>Embryophyta</taxon>
        <taxon>Tracheophyta</taxon>
        <taxon>Spermatophyta</taxon>
        <taxon>Magnoliopsida</taxon>
        <taxon>eudicotyledons</taxon>
        <taxon>Gunneridae</taxon>
        <taxon>Pentapetalae</taxon>
        <taxon>asterids</taxon>
        <taxon>lamiids</taxon>
        <taxon>Lamiales</taxon>
        <taxon>Gesneriaceae</taxon>
        <taxon>Didymocarpoideae</taxon>
        <taxon>Trichosporeae</taxon>
        <taxon>Loxocarpinae</taxon>
        <taxon>Dorcoceras</taxon>
    </lineage>
</organism>
<feature type="compositionally biased region" description="Basic and acidic residues" evidence="1">
    <location>
        <begin position="352"/>
        <end position="377"/>
    </location>
</feature>
<dbReference type="PANTHER" id="PTHR31105:SF38">
    <property type="entry name" value="PROTEIN ENHANCED DISEASE RESISTANCE 4"/>
    <property type="match status" value="1"/>
</dbReference>
<feature type="region of interest" description="Disordered" evidence="1">
    <location>
        <begin position="61"/>
        <end position="113"/>
    </location>
</feature>
<proteinExistence type="predicted"/>
<name>A0A2Z7CCT5_9LAMI</name>
<dbReference type="GO" id="GO:1900150">
    <property type="term" value="P:regulation of defense response to fungus"/>
    <property type="evidence" value="ECO:0007669"/>
    <property type="project" value="InterPro"/>
</dbReference>
<dbReference type="Proteomes" id="UP000250235">
    <property type="component" value="Unassembled WGS sequence"/>
</dbReference>
<dbReference type="InterPro" id="IPR040244">
    <property type="entry name" value="EDR4-like"/>
</dbReference>
<dbReference type="OrthoDB" id="1930285at2759"/>
<dbReference type="PANTHER" id="PTHR31105">
    <property type="entry name" value="EXTRA-LARGE G-PROTEIN-LIKE"/>
    <property type="match status" value="1"/>
</dbReference>
<reference evidence="4 5" key="1">
    <citation type="journal article" date="2015" name="Proc. Natl. Acad. Sci. U.S.A.">
        <title>The resurrection genome of Boea hygrometrica: A blueprint for survival of dehydration.</title>
        <authorList>
            <person name="Xiao L."/>
            <person name="Yang G."/>
            <person name="Zhang L."/>
            <person name="Yang X."/>
            <person name="Zhao S."/>
            <person name="Ji Z."/>
            <person name="Zhou Q."/>
            <person name="Hu M."/>
            <person name="Wang Y."/>
            <person name="Chen M."/>
            <person name="Xu Y."/>
            <person name="Jin H."/>
            <person name="Xiao X."/>
            <person name="Hu G."/>
            <person name="Bao F."/>
            <person name="Hu Y."/>
            <person name="Wan P."/>
            <person name="Li L."/>
            <person name="Deng X."/>
            <person name="Kuang T."/>
            <person name="Xiang C."/>
            <person name="Zhu J.K."/>
            <person name="Oliver M.J."/>
            <person name="He Y."/>
        </authorList>
    </citation>
    <scope>NUCLEOTIDE SEQUENCE [LARGE SCALE GENOMIC DNA]</scope>
    <source>
        <strain evidence="5">cv. XS01</strain>
    </source>
</reference>
<gene>
    <name evidence="4" type="ORF">F511_38564</name>
</gene>
<feature type="compositionally biased region" description="Basic and acidic residues" evidence="1">
    <location>
        <begin position="232"/>
        <end position="247"/>
    </location>
</feature>
<sequence>MTPSSSMKVRLVRCPRCRQVLAELPDVSVYRCGGCGTILQAKHCTKEANNTVNSVTKTQLNTFPEEEEARNSNLDFPGPPLEESSPDKDGIGFQDEAAESSSEQSEQSEYRSAYNGLCSSPEFSRDTGECSLRHDSQIYDSKSYDSDEDSTGAGKFFGEFPSSMEANEQVKEHDNIYLDPSTKVDQSDGEKSPKAWQGGEKFMDEVLIFCGCEDQDSQQGRVHTARRERIDDNYAHLEHDTVSEKEAINLNHFSSQPEEESSSDKDSRNVSHGLLSIPGAGLSEREDSTLEESVIHGKVKCCLGIDSERYVRESHDSDRDSTTGGNFSGEIPSSSELVYQGIDESVIEAKWSGKDEKIHSDQPPKRDQCDDVEFPDHEDQDNGWPPFIAQHMEGTCNCNVNLENNDVLPEEARNLNHCLGCQHEEEVLPDKESIRYHDTRMESSTKLSEDRSICNGFLSLPEVKVFQNKDTDDSLYHDNSQDLKISNSGLLDLGKDEESFPEEPKKMGQSEGGESLRMFQKSDYIRHKVENISEHEAQENGLSTVSTKHREDTNNHAHLAHENASKEVAEINKHGEGININHVRLESDNVSKEVARNHAHLENDDVSKGMAGILNHNSTSPPKEELSLDKTNIRFQDEHVESKMEFAVVRSVSNDLSTSRQVNCCQNVDPHMEESLDKDQDGNSLATHFERHDNELHDLDVKLSGGGNLSGDIHSSTELVYHETEELISEAIEHAKECNRSNSDQPMNLEPVQVENSLQVCPEDDNLLYEVQNFSGHEGKRRAGVGSSTETVSHEDDYASPIDDGFKGSPTINRTNTNNPSVGDTVIASQVVSLGMPTNLTSFGGKHVDSFPRKGSRMFGSASSVELVGDSLFSETSPERRVKPQDTTNLVTTRGYYAYDGSESSNDETDGQIPVYFRHSSRRKGKEVGYSSTTLKRESIVVKSMMSSEPEMEYWVAPSPSNQQHTRIGNHGNSDELAETKSRSPNNGNAIRLNEGGSSWLPHTSKHLHANQRLRGHSVQRNNLPPLHPGFHSPDRTSHSEPDKLDLLRTVCELKDQLNRIQFPKISRDGRLPAGVTRETFSLSPLYYDHLTPGRERGVDLNHHGNYQWYDHENGRIEQSNVSALPLSAKAAYYRHHVYCSCLHCRTRDWHSSAPLLPHSSHYNDRSVASIGHNSHNISSPLSSQIYSGNESLVQGRDTMFDDQSRIDNEMRRFYLRDKYHASKRHLRPVAGGSPFVICSHCSETLQLPADFLVFKKKYHQLRCNACSKVLKFSLKRGNHIVPYLSRALEVGDSTDATNERSLLVMPHSNFCQHGEPVSCSDDYGQSFGRSCSTEGGALGTVPSSGLVKKNMYSRMISSMSSYEATENRKMKFIMRNSMEKAKSKNKKKTLVETSKPFGTSSEQPKFVKSSPEIEELPPSPNSPLHRLMGYSSISQVLNKGRT</sequence>
<dbReference type="EMBL" id="KQ999024">
    <property type="protein sequence ID" value="KZV42490.1"/>
    <property type="molecule type" value="Genomic_DNA"/>
</dbReference>
<dbReference type="InterPro" id="IPR055126">
    <property type="entry name" value="EDR4-like_N"/>
</dbReference>
<feature type="region of interest" description="Disordered" evidence="1">
    <location>
        <begin position="312"/>
        <end position="332"/>
    </location>
</feature>
<feature type="region of interest" description="Disordered" evidence="1">
    <location>
        <begin position="1380"/>
        <end position="1429"/>
    </location>
</feature>
<keyword evidence="5" id="KW-1185">Reference proteome</keyword>
<accession>A0A2Z7CCT5</accession>
<feature type="domain" description="Enhanced disease resistance 4-like N-terminal" evidence="3">
    <location>
        <begin position="8"/>
        <end position="41"/>
    </location>
</feature>
<dbReference type="Pfam" id="PF11331">
    <property type="entry name" value="Zn_ribbon_12"/>
    <property type="match status" value="1"/>
</dbReference>
<feature type="compositionally biased region" description="Basic and acidic residues" evidence="1">
    <location>
        <begin position="1033"/>
        <end position="1042"/>
    </location>
</feature>
<protein>
    <submittedName>
        <fullName evidence="4">Uncharacterized protein</fullName>
    </submittedName>
</protein>
<evidence type="ECO:0000259" key="3">
    <source>
        <dbReference type="Pfam" id="PF22910"/>
    </source>
</evidence>
<feature type="region of interest" description="Disordered" evidence="1">
    <location>
        <begin position="959"/>
        <end position="1004"/>
    </location>
</feature>
<feature type="region of interest" description="Disordered" evidence="1">
    <location>
        <begin position="232"/>
        <end position="285"/>
    </location>
</feature>
<feature type="compositionally biased region" description="Basic and acidic residues" evidence="1">
    <location>
        <begin position="493"/>
        <end position="508"/>
    </location>
</feature>
<dbReference type="Pfam" id="PF22910">
    <property type="entry name" value="EDR4-like_1st"/>
    <property type="match status" value="1"/>
</dbReference>
<feature type="compositionally biased region" description="Basic and acidic residues" evidence="1">
    <location>
        <begin position="312"/>
        <end position="321"/>
    </location>
</feature>